<sequence>MNSQKRTQPIQLLTPAAAGTLQVGAEAVGTFLICFAVYAASSWGRISTGASSIAIACTWVCACIAVGAMFSKISSAHCNPAVTFAAMFTGQIGWLQGVFYILGQLIGAAAAGAAVIYLLPMTKENNGQVWLPGAVNGFAEGSPSYATLTQYHLSFTITMAIVVELVASLIVVGTAIVSMKKDGQAASGHVWKVALAYGVGAMITYPITGAGLNPARSTGIALFARNKGLQADPVSQLFVFWICPLLAAAIVGLITIIYNMIIENAKETLEAEPDTIIEMPEALLTSTGEYALKEPDKQTDLLVSVDDNDSDEISASVHPVPVEHTQTSQPSEEPKDTQISDEESNS</sequence>
<keyword evidence="10" id="KW-1185">Reference proteome</keyword>
<protein>
    <submittedName>
        <fullName evidence="9">Major intrinsic protein</fullName>
    </submittedName>
</protein>
<dbReference type="SUPFAM" id="SSF81338">
    <property type="entry name" value="Aquaporin-like"/>
    <property type="match status" value="1"/>
</dbReference>
<feature type="transmembrane region" description="Helical" evidence="8">
    <location>
        <begin position="97"/>
        <end position="119"/>
    </location>
</feature>
<evidence type="ECO:0000313" key="10">
    <source>
        <dbReference type="Proteomes" id="UP000216004"/>
    </source>
</evidence>
<dbReference type="AlphaFoldDB" id="A0A261EVN6"/>
<keyword evidence="4 8" id="KW-1133">Transmembrane helix</keyword>
<feature type="transmembrane region" description="Helical" evidence="8">
    <location>
        <begin position="12"/>
        <end position="38"/>
    </location>
</feature>
<evidence type="ECO:0000256" key="6">
    <source>
        <dbReference type="RuleBase" id="RU000477"/>
    </source>
</evidence>
<dbReference type="Pfam" id="PF00230">
    <property type="entry name" value="MIP"/>
    <property type="match status" value="1"/>
</dbReference>
<dbReference type="PANTHER" id="PTHR19139">
    <property type="entry name" value="AQUAPORIN TRANSPORTER"/>
    <property type="match status" value="1"/>
</dbReference>
<keyword evidence="5 8" id="KW-0472">Membrane</keyword>
<comment type="subcellular location">
    <subcellularLocation>
        <location evidence="1">Membrane</location>
        <topology evidence="1">Multi-pass membrane protein</topology>
    </subcellularLocation>
</comment>
<proteinExistence type="inferred from homology"/>
<feature type="region of interest" description="Disordered" evidence="7">
    <location>
        <begin position="311"/>
        <end position="346"/>
    </location>
</feature>
<dbReference type="PRINTS" id="PR00783">
    <property type="entry name" value="MINTRINSICP"/>
</dbReference>
<name>A0A261EVN6_9BIFI</name>
<keyword evidence="3 6" id="KW-0812">Transmembrane</keyword>
<dbReference type="InterPro" id="IPR000425">
    <property type="entry name" value="MIP"/>
</dbReference>
<dbReference type="PROSITE" id="PS00221">
    <property type="entry name" value="MIP"/>
    <property type="match status" value="1"/>
</dbReference>
<feature type="transmembrane region" description="Helical" evidence="8">
    <location>
        <begin position="153"/>
        <end position="177"/>
    </location>
</feature>
<dbReference type="Gene3D" id="1.20.1080.10">
    <property type="entry name" value="Glycerol uptake facilitator protein"/>
    <property type="match status" value="1"/>
</dbReference>
<comment type="caution">
    <text evidence="9">The sequence shown here is derived from an EMBL/GenBank/DDBJ whole genome shotgun (WGS) entry which is preliminary data.</text>
</comment>
<dbReference type="InterPro" id="IPR023271">
    <property type="entry name" value="Aquaporin-like"/>
</dbReference>
<evidence type="ECO:0000256" key="3">
    <source>
        <dbReference type="ARBA" id="ARBA00022692"/>
    </source>
</evidence>
<organism evidence="9 10">
    <name type="scientific">Bombiscardovia coagulans</name>
    <dbReference type="NCBI Taxonomy" id="686666"/>
    <lineage>
        <taxon>Bacteria</taxon>
        <taxon>Bacillati</taxon>
        <taxon>Actinomycetota</taxon>
        <taxon>Actinomycetes</taxon>
        <taxon>Bifidobacteriales</taxon>
        <taxon>Bifidobacteriaceae</taxon>
        <taxon>Bombiscardovia</taxon>
    </lineage>
</organism>
<gene>
    <name evidence="9" type="ORF">BOCO_0081</name>
</gene>
<evidence type="ECO:0000256" key="5">
    <source>
        <dbReference type="ARBA" id="ARBA00023136"/>
    </source>
</evidence>
<feature type="transmembrane region" description="Helical" evidence="8">
    <location>
        <begin position="189"/>
        <end position="207"/>
    </location>
</feature>
<dbReference type="InterPro" id="IPR034294">
    <property type="entry name" value="Aquaporin_transptr"/>
</dbReference>
<keyword evidence="2 6" id="KW-0813">Transport</keyword>
<evidence type="ECO:0000256" key="4">
    <source>
        <dbReference type="ARBA" id="ARBA00022989"/>
    </source>
</evidence>
<dbReference type="Proteomes" id="UP000216004">
    <property type="component" value="Unassembled WGS sequence"/>
</dbReference>
<dbReference type="GO" id="GO:0015250">
    <property type="term" value="F:water channel activity"/>
    <property type="evidence" value="ECO:0007669"/>
    <property type="project" value="TreeGrafter"/>
</dbReference>
<reference evidence="9 10" key="1">
    <citation type="journal article" date="2017" name="BMC Genomics">
        <title>Comparative genomic and phylogenomic analyses of the Bifidobacteriaceae family.</title>
        <authorList>
            <person name="Lugli G.A."/>
            <person name="Milani C."/>
            <person name="Turroni F."/>
            <person name="Duranti S."/>
            <person name="Mancabelli L."/>
            <person name="Mangifesta M."/>
            <person name="Ferrario C."/>
            <person name="Modesto M."/>
            <person name="Mattarelli P."/>
            <person name="Jiri K."/>
            <person name="van Sinderen D."/>
            <person name="Ventura M."/>
        </authorList>
    </citation>
    <scope>NUCLEOTIDE SEQUENCE [LARGE SCALE GENOMIC DNA]</scope>
    <source>
        <strain evidence="9 10">DSM 22924</strain>
    </source>
</reference>
<evidence type="ECO:0000256" key="1">
    <source>
        <dbReference type="ARBA" id="ARBA00004141"/>
    </source>
</evidence>
<evidence type="ECO:0000256" key="8">
    <source>
        <dbReference type="SAM" id="Phobius"/>
    </source>
</evidence>
<feature type="transmembrane region" description="Helical" evidence="8">
    <location>
        <begin position="50"/>
        <end position="70"/>
    </location>
</feature>
<accession>A0A261EVN6</accession>
<evidence type="ECO:0000256" key="7">
    <source>
        <dbReference type="SAM" id="MobiDB-lite"/>
    </source>
</evidence>
<dbReference type="PANTHER" id="PTHR19139:SF284">
    <property type="entry name" value="AQUAPORIN"/>
    <property type="match status" value="1"/>
</dbReference>
<evidence type="ECO:0000256" key="2">
    <source>
        <dbReference type="ARBA" id="ARBA00022448"/>
    </source>
</evidence>
<comment type="similarity">
    <text evidence="6">Belongs to the MIP/aquaporin (TC 1.A.8) family.</text>
</comment>
<dbReference type="OrthoDB" id="9807293at2"/>
<evidence type="ECO:0000313" key="9">
    <source>
        <dbReference type="EMBL" id="OZG50895.1"/>
    </source>
</evidence>
<dbReference type="RefSeq" id="WP_094722142.1">
    <property type="nucleotide sequence ID" value="NZ_MWWS01000002.1"/>
</dbReference>
<dbReference type="EMBL" id="MWWS01000002">
    <property type="protein sequence ID" value="OZG50895.1"/>
    <property type="molecule type" value="Genomic_DNA"/>
</dbReference>
<dbReference type="InterPro" id="IPR022357">
    <property type="entry name" value="MIP_CS"/>
</dbReference>
<dbReference type="GO" id="GO:0005886">
    <property type="term" value="C:plasma membrane"/>
    <property type="evidence" value="ECO:0007669"/>
    <property type="project" value="TreeGrafter"/>
</dbReference>
<feature type="transmembrane region" description="Helical" evidence="8">
    <location>
        <begin position="238"/>
        <end position="261"/>
    </location>
</feature>